<evidence type="ECO:0000313" key="3">
    <source>
        <dbReference type="Proteomes" id="UP000283269"/>
    </source>
</evidence>
<dbReference type="InParanoid" id="A0A409XVU5"/>
<accession>A0A409XVU5</accession>
<dbReference type="EMBL" id="NHYD01000213">
    <property type="protein sequence ID" value="PPQ94875.1"/>
    <property type="molecule type" value="Genomic_DNA"/>
</dbReference>
<evidence type="ECO:0000256" key="1">
    <source>
        <dbReference type="SAM" id="MobiDB-lite"/>
    </source>
</evidence>
<comment type="caution">
    <text evidence="2">The sequence shown here is derived from an EMBL/GenBank/DDBJ whole genome shotgun (WGS) entry which is preliminary data.</text>
</comment>
<name>A0A409XVU5_PSICY</name>
<keyword evidence="3" id="KW-1185">Reference proteome</keyword>
<organism evidence="2 3">
    <name type="scientific">Psilocybe cyanescens</name>
    <dbReference type="NCBI Taxonomy" id="93625"/>
    <lineage>
        <taxon>Eukaryota</taxon>
        <taxon>Fungi</taxon>
        <taxon>Dikarya</taxon>
        <taxon>Basidiomycota</taxon>
        <taxon>Agaricomycotina</taxon>
        <taxon>Agaricomycetes</taxon>
        <taxon>Agaricomycetidae</taxon>
        <taxon>Agaricales</taxon>
        <taxon>Agaricineae</taxon>
        <taxon>Strophariaceae</taxon>
        <taxon>Psilocybe</taxon>
    </lineage>
</organism>
<feature type="region of interest" description="Disordered" evidence="1">
    <location>
        <begin position="71"/>
        <end position="90"/>
    </location>
</feature>
<feature type="compositionally biased region" description="Low complexity" evidence="1">
    <location>
        <begin position="80"/>
        <end position="89"/>
    </location>
</feature>
<sequence>MGGVMIQRGMGQVPYVKRRATAQRGTGWVPYSKWGATAVQEGMVRCDRGQMGFAHERQHNSAAKGGLVEAAHKEEERGLTGSTGSTQQGMEAQKHGCWVQLVNWQAMGIRMHGH</sequence>
<protein>
    <submittedName>
        <fullName evidence="2">Uncharacterized protein</fullName>
    </submittedName>
</protein>
<reference evidence="2 3" key="1">
    <citation type="journal article" date="2018" name="Evol. Lett.">
        <title>Horizontal gene cluster transfer increased hallucinogenic mushroom diversity.</title>
        <authorList>
            <person name="Reynolds H.T."/>
            <person name="Vijayakumar V."/>
            <person name="Gluck-Thaler E."/>
            <person name="Korotkin H.B."/>
            <person name="Matheny P.B."/>
            <person name="Slot J.C."/>
        </authorList>
    </citation>
    <scope>NUCLEOTIDE SEQUENCE [LARGE SCALE GENOMIC DNA]</scope>
    <source>
        <strain evidence="2 3">2631</strain>
    </source>
</reference>
<dbReference type="Proteomes" id="UP000283269">
    <property type="component" value="Unassembled WGS sequence"/>
</dbReference>
<evidence type="ECO:0000313" key="2">
    <source>
        <dbReference type="EMBL" id="PPQ94875.1"/>
    </source>
</evidence>
<gene>
    <name evidence="2" type="ORF">CVT25_006197</name>
</gene>
<proteinExistence type="predicted"/>
<dbReference type="AlphaFoldDB" id="A0A409XVU5"/>